<evidence type="ECO:0000256" key="1">
    <source>
        <dbReference type="ARBA" id="ARBA00023015"/>
    </source>
</evidence>
<gene>
    <name evidence="7" type="ORF">FNM00_07805</name>
</gene>
<feature type="domain" description="HTH tetR-type" evidence="6">
    <location>
        <begin position="15"/>
        <end position="74"/>
    </location>
</feature>
<dbReference type="GO" id="GO:0000976">
    <property type="term" value="F:transcription cis-regulatory region binding"/>
    <property type="evidence" value="ECO:0007669"/>
    <property type="project" value="TreeGrafter"/>
</dbReference>
<keyword evidence="2 4" id="KW-0238">DNA-binding</keyword>
<keyword evidence="3" id="KW-0804">Transcription</keyword>
<evidence type="ECO:0000256" key="5">
    <source>
        <dbReference type="SAM" id="MobiDB-lite"/>
    </source>
</evidence>
<evidence type="ECO:0000256" key="3">
    <source>
        <dbReference type="ARBA" id="ARBA00023163"/>
    </source>
</evidence>
<proteinExistence type="predicted"/>
<dbReference type="InterPro" id="IPR036271">
    <property type="entry name" value="Tet_transcr_reg_TetR-rel_C_sf"/>
</dbReference>
<feature type="compositionally biased region" description="Basic and acidic residues" evidence="5">
    <location>
        <begin position="192"/>
        <end position="209"/>
    </location>
</feature>
<dbReference type="SUPFAM" id="SSF48498">
    <property type="entry name" value="Tetracyclin repressor-like, C-terminal domain"/>
    <property type="match status" value="1"/>
</dbReference>
<evidence type="ECO:0000313" key="7">
    <source>
        <dbReference type="EMBL" id="TSD64428.1"/>
    </source>
</evidence>
<dbReference type="OrthoDB" id="3382616at2"/>
<dbReference type="Proteomes" id="UP000316988">
    <property type="component" value="Unassembled WGS sequence"/>
</dbReference>
<name>A0A554SDK6_9ACTN</name>
<evidence type="ECO:0000256" key="4">
    <source>
        <dbReference type="PROSITE-ProRule" id="PRU00335"/>
    </source>
</evidence>
<sequence>MTKPERRLPTRRDAVANRERLLVGAEDYFAELGIDAPLHGLADRVGVGIGTVYRNFPSHPDLVRALYDRIVERFDVVAEECAQQSSGWDAIETLIRRSVQLLVAQPATASIMRRQHHNDPEYQPGRKWSEPIVEYVQRAKDEGRLRGDVTATDIATIPFTMSSIQTLPMGEESSVPHRLITLMLDGLRAHPHEATPIDEDPLSRRDHYSLVHGARN</sequence>
<evidence type="ECO:0000313" key="8">
    <source>
        <dbReference type="Proteomes" id="UP000316988"/>
    </source>
</evidence>
<accession>A0A554SDK6</accession>
<dbReference type="GO" id="GO:0003700">
    <property type="term" value="F:DNA-binding transcription factor activity"/>
    <property type="evidence" value="ECO:0007669"/>
    <property type="project" value="TreeGrafter"/>
</dbReference>
<dbReference type="InterPro" id="IPR001647">
    <property type="entry name" value="HTH_TetR"/>
</dbReference>
<comment type="caution">
    <text evidence="7">The sequence shown here is derived from an EMBL/GenBank/DDBJ whole genome shotgun (WGS) entry which is preliminary data.</text>
</comment>
<dbReference type="SUPFAM" id="SSF46689">
    <property type="entry name" value="Homeodomain-like"/>
    <property type="match status" value="1"/>
</dbReference>
<protein>
    <submittedName>
        <fullName evidence="7">TetR/AcrR family transcriptional regulator</fullName>
    </submittedName>
</protein>
<dbReference type="PANTHER" id="PTHR30055:SF234">
    <property type="entry name" value="HTH-TYPE TRANSCRIPTIONAL REGULATOR BETI"/>
    <property type="match status" value="1"/>
</dbReference>
<dbReference type="Gene3D" id="1.10.357.10">
    <property type="entry name" value="Tetracycline Repressor, domain 2"/>
    <property type="match status" value="1"/>
</dbReference>
<dbReference type="PROSITE" id="PS50977">
    <property type="entry name" value="HTH_TETR_2"/>
    <property type="match status" value="1"/>
</dbReference>
<organism evidence="7 8">
    <name type="scientific">Aeromicrobium piscarium</name>
    <dbReference type="NCBI Taxonomy" id="2590901"/>
    <lineage>
        <taxon>Bacteria</taxon>
        <taxon>Bacillati</taxon>
        <taxon>Actinomycetota</taxon>
        <taxon>Actinomycetes</taxon>
        <taxon>Propionibacteriales</taxon>
        <taxon>Nocardioidaceae</taxon>
        <taxon>Aeromicrobium</taxon>
    </lineage>
</organism>
<dbReference type="InterPro" id="IPR009057">
    <property type="entry name" value="Homeodomain-like_sf"/>
</dbReference>
<dbReference type="PANTHER" id="PTHR30055">
    <property type="entry name" value="HTH-TYPE TRANSCRIPTIONAL REGULATOR RUTR"/>
    <property type="match status" value="1"/>
</dbReference>
<keyword evidence="1" id="KW-0805">Transcription regulation</keyword>
<feature type="region of interest" description="Disordered" evidence="5">
    <location>
        <begin position="192"/>
        <end position="216"/>
    </location>
</feature>
<evidence type="ECO:0000259" key="6">
    <source>
        <dbReference type="PROSITE" id="PS50977"/>
    </source>
</evidence>
<evidence type="ECO:0000256" key="2">
    <source>
        <dbReference type="ARBA" id="ARBA00023125"/>
    </source>
</evidence>
<dbReference type="RefSeq" id="WP_143912868.1">
    <property type="nucleotide sequence ID" value="NZ_VLNT01000004.1"/>
</dbReference>
<feature type="DNA-binding region" description="H-T-H motif" evidence="4">
    <location>
        <begin position="37"/>
        <end position="56"/>
    </location>
</feature>
<dbReference type="EMBL" id="VLNT01000004">
    <property type="protein sequence ID" value="TSD64428.1"/>
    <property type="molecule type" value="Genomic_DNA"/>
</dbReference>
<reference evidence="7 8" key="1">
    <citation type="submission" date="2019-07" db="EMBL/GenBank/DDBJ databases">
        <authorList>
            <person name="Zhao L.H."/>
        </authorList>
    </citation>
    <scope>NUCLEOTIDE SEQUENCE [LARGE SCALE GENOMIC DNA]</scope>
    <source>
        <strain evidence="7 8">Co35</strain>
    </source>
</reference>
<dbReference type="AlphaFoldDB" id="A0A554SDK6"/>
<dbReference type="InterPro" id="IPR050109">
    <property type="entry name" value="HTH-type_TetR-like_transc_reg"/>
</dbReference>
<keyword evidence="8" id="KW-1185">Reference proteome</keyword>